<dbReference type="Proteomes" id="UP000297245">
    <property type="component" value="Unassembled WGS sequence"/>
</dbReference>
<organism evidence="4 5">
    <name type="scientific">Dendrothele bispora (strain CBS 962.96)</name>
    <dbReference type="NCBI Taxonomy" id="1314807"/>
    <lineage>
        <taxon>Eukaryota</taxon>
        <taxon>Fungi</taxon>
        <taxon>Dikarya</taxon>
        <taxon>Basidiomycota</taxon>
        <taxon>Agaricomycotina</taxon>
        <taxon>Agaricomycetes</taxon>
        <taxon>Agaricomycetidae</taxon>
        <taxon>Agaricales</taxon>
        <taxon>Agaricales incertae sedis</taxon>
        <taxon>Dendrothele</taxon>
    </lineage>
</organism>
<evidence type="ECO:0000256" key="2">
    <source>
        <dbReference type="SAM" id="Phobius"/>
    </source>
</evidence>
<protein>
    <recommendedName>
        <fullName evidence="3">DUF6589 domain-containing protein</fullName>
    </recommendedName>
</protein>
<accession>A0A4S8LIC6</accession>
<evidence type="ECO:0000313" key="5">
    <source>
        <dbReference type="Proteomes" id="UP000297245"/>
    </source>
</evidence>
<keyword evidence="2" id="KW-0812">Transmembrane</keyword>
<keyword evidence="2" id="KW-1133">Transmembrane helix</keyword>
<proteinExistence type="predicted"/>
<dbReference type="Pfam" id="PF20231">
    <property type="entry name" value="DUF6589"/>
    <property type="match status" value="1"/>
</dbReference>
<evidence type="ECO:0000256" key="1">
    <source>
        <dbReference type="SAM" id="MobiDB-lite"/>
    </source>
</evidence>
<dbReference type="AlphaFoldDB" id="A0A4S8LIC6"/>
<reference evidence="4 5" key="1">
    <citation type="journal article" date="2019" name="Nat. Ecol. Evol.">
        <title>Megaphylogeny resolves global patterns of mushroom evolution.</title>
        <authorList>
            <person name="Varga T."/>
            <person name="Krizsan K."/>
            <person name="Foldi C."/>
            <person name="Dima B."/>
            <person name="Sanchez-Garcia M."/>
            <person name="Sanchez-Ramirez S."/>
            <person name="Szollosi G.J."/>
            <person name="Szarkandi J.G."/>
            <person name="Papp V."/>
            <person name="Albert L."/>
            <person name="Andreopoulos W."/>
            <person name="Angelini C."/>
            <person name="Antonin V."/>
            <person name="Barry K.W."/>
            <person name="Bougher N.L."/>
            <person name="Buchanan P."/>
            <person name="Buyck B."/>
            <person name="Bense V."/>
            <person name="Catcheside P."/>
            <person name="Chovatia M."/>
            <person name="Cooper J."/>
            <person name="Damon W."/>
            <person name="Desjardin D."/>
            <person name="Finy P."/>
            <person name="Geml J."/>
            <person name="Haridas S."/>
            <person name="Hughes K."/>
            <person name="Justo A."/>
            <person name="Karasinski D."/>
            <person name="Kautmanova I."/>
            <person name="Kiss B."/>
            <person name="Kocsube S."/>
            <person name="Kotiranta H."/>
            <person name="LaButti K.M."/>
            <person name="Lechner B.E."/>
            <person name="Liimatainen K."/>
            <person name="Lipzen A."/>
            <person name="Lukacs Z."/>
            <person name="Mihaltcheva S."/>
            <person name="Morgado L.N."/>
            <person name="Niskanen T."/>
            <person name="Noordeloos M.E."/>
            <person name="Ohm R.A."/>
            <person name="Ortiz-Santana B."/>
            <person name="Ovrebo C."/>
            <person name="Racz N."/>
            <person name="Riley R."/>
            <person name="Savchenko A."/>
            <person name="Shiryaev A."/>
            <person name="Soop K."/>
            <person name="Spirin V."/>
            <person name="Szebenyi C."/>
            <person name="Tomsovsky M."/>
            <person name="Tulloss R.E."/>
            <person name="Uehling J."/>
            <person name="Grigoriev I.V."/>
            <person name="Vagvolgyi C."/>
            <person name="Papp T."/>
            <person name="Martin F.M."/>
            <person name="Miettinen O."/>
            <person name="Hibbett D.S."/>
            <person name="Nagy L.G."/>
        </authorList>
    </citation>
    <scope>NUCLEOTIDE SEQUENCE [LARGE SCALE GENOMIC DNA]</scope>
    <source>
        <strain evidence="4 5">CBS 962.96</strain>
    </source>
</reference>
<evidence type="ECO:0000313" key="4">
    <source>
        <dbReference type="EMBL" id="THU88338.1"/>
    </source>
</evidence>
<dbReference type="EMBL" id="ML179413">
    <property type="protein sequence ID" value="THU88338.1"/>
    <property type="molecule type" value="Genomic_DNA"/>
</dbReference>
<feature type="transmembrane region" description="Helical" evidence="2">
    <location>
        <begin position="426"/>
        <end position="446"/>
    </location>
</feature>
<evidence type="ECO:0000259" key="3">
    <source>
        <dbReference type="Pfam" id="PF20231"/>
    </source>
</evidence>
<name>A0A4S8LIC6_DENBC</name>
<feature type="region of interest" description="Disordered" evidence="1">
    <location>
        <begin position="1"/>
        <end position="20"/>
    </location>
</feature>
<dbReference type="InterPro" id="IPR046496">
    <property type="entry name" value="DUF6589"/>
</dbReference>
<sequence length="598" mass="68286">MSSESPDHSRIPDSPVPPSLNSRVREIDEAALKHLTSARITPTKLLLEIINASSSGNFLSNFRSSFFKEDYRNVSHLLDAIWEVEKGRDQINAWMTQKECAVELVESLISREFEDAKKALSMKSSEVSLSYIENWDVSELLDPAPTPIFKRILNAAMDEEGKIKAQRTPAHFARLKVCRSMVTAQIHHARSFYSSKHQIGLGLFTWSLGSAQQLMDVLNHCGMTASSGTVMSVVADLANRSIEEAIQLIPSHPHSFAYDNFHLAMSIFCEQRPGAPQKVQTGTFPLLYQLFRARFEHMKATSMRERFRMSDGLSLVESMPMPQQQMSYYQQLIVHVVRILPTYYSSFSRYEKHPLLQHQPRRSLPEGHKTQFYPLRICMIEEASVGGNIRVHDNLTLARTRSVQRHRAAEKTAWERRDIFELGIGLFHLLMNLIWPGTLSFFFVILEKKRLAGDKPDYHTLLTSLTQILDGLLLEAWQCECGSLAEFNRSSPSPQDIQKIAQRILKKYASPPPPLKAKKKDEPEKTTDVIFENTRILIRDLLYVAELNRAISDGDFGRVEDIFPDLARIFCAAGSNNYCHEILYFLHSLKKVWTPEFA</sequence>
<dbReference type="OrthoDB" id="3040861at2759"/>
<keyword evidence="2" id="KW-0472">Membrane</keyword>
<feature type="compositionally biased region" description="Basic and acidic residues" evidence="1">
    <location>
        <begin position="1"/>
        <end position="11"/>
    </location>
</feature>
<keyword evidence="5" id="KW-1185">Reference proteome</keyword>
<gene>
    <name evidence="4" type="ORF">K435DRAFT_821705</name>
</gene>
<feature type="domain" description="DUF6589" evidence="3">
    <location>
        <begin position="320"/>
        <end position="597"/>
    </location>
</feature>